<dbReference type="NCBIfam" id="TIGR02464">
    <property type="entry name" value="ribofla_fusion"/>
    <property type="match status" value="1"/>
</dbReference>
<dbReference type="Pfam" id="PF08719">
    <property type="entry name" value="NADAR"/>
    <property type="match status" value="1"/>
</dbReference>
<dbReference type="InterPro" id="IPR012816">
    <property type="entry name" value="NADAR"/>
</dbReference>
<proteinExistence type="predicted"/>
<dbReference type="OrthoDB" id="206452at2759"/>
<feature type="region of interest" description="Disordered" evidence="1">
    <location>
        <begin position="1"/>
        <end position="154"/>
    </location>
</feature>
<protein>
    <submittedName>
        <fullName evidence="3">DUF1768-domain-containing protein</fullName>
    </submittedName>
</protein>
<dbReference type="AlphaFoldDB" id="A0A316UNL2"/>
<feature type="domain" description="NADAR" evidence="2">
    <location>
        <begin position="166"/>
        <end position="308"/>
    </location>
</feature>
<evidence type="ECO:0000256" key="1">
    <source>
        <dbReference type="SAM" id="MobiDB-lite"/>
    </source>
</evidence>
<dbReference type="SUPFAM" id="SSF143990">
    <property type="entry name" value="YbiA-like"/>
    <property type="match status" value="1"/>
</dbReference>
<organism evidence="3 4">
    <name type="scientific">Jaminaea rosea</name>
    <dbReference type="NCBI Taxonomy" id="1569628"/>
    <lineage>
        <taxon>Eukaryota</taxon>
        <taxon>Fungi</taxon>
        <taxon>Dikarya</taxon>
        <taxon>Basidiomycota</taxon>
        <taxon>Ustilaginomycotina</taxon>
        <taxon>Exobasidiomycetes</taxon>
        <taxon>Microstromatales</taxon>
        <taxon>Microstromatales incertae sedis</taxon>
        <taxon>Jaminaea</taxon>
    </lineage>
</organism>
<accession>A0A316UNL2</accession>
<evidence type="ECO:0000313" key="3">
    <source>
        <dbReference type="EMBL" id="PWN25951.1"/>
    </source>
</evidence>
<dbReference type="CDD" id="cd15457">
    <property type="entry name" value="NADAR"/>
    <property type="match status" value="1"/>
</dbReference>
<feature type="compositionally biased region" description="Low complexity" evidence="1">
    <location>
        <begin position="78"/>
        <end position="92"/>
    </location>
</feature>
<feature type="compositionally biased region" description="Low complexity" evidence="1">
    <location>
        <begin position="22"/>
        <end position="38"/>
    </location>
</feature>
<dbReference type="Proteomes" id="UP000245884">
    <property type="component" value="Unassembled WGS sequence"/>
</dbReference>
<dbReference type="EMBL" id="KZ819673">
    <property type="protein sequence ID" value="PWN25951.1"/>
    <property type="molecule type" value="Genomic_DNA"/>
</dbReference>
<dbReference type="RefSeq" id="XP_025360563.1">
    <property type="nucleotide sequence ID" value="XM_025504527.1"/>
</dbReference>
<reference evidence="3 4" key="1">
    <citation type="journal article" date="2018" name="Mol. Biol. Evol.">
        <title>Broad Genomic Sampling Reveals a Smut Pathogenic Ancestry of the Fungal Clade Ustilaginomycotina.</title>
        <authorList>
            <person name="Kijpornyongpan T."/>
            <person name="Mondo S.J."/>
            <person name="Barry K."/>
            <person name="Sandor L."/>
            <person name="Lee J."/>
            <person name="Lipzen A."/>
            <person name="Pangilinan J."/>
            <person name="LaButti K."/>
            <person name="Hainaut M."/>
            <person name="Henrissat B."/>
            <person name="Grigoriev I.V."/>
            <person name="Spatafora J.W."/>
            <person name="Aime M.C."/>
        </authorList>
    </citation>
    <scope>NUCLEOTIDE SEQUENCE [LARGE SCALE GENOMIC DNA]</scope>
    <source>
        <strain evidence="3 4">MCA 5214</strain>
    </source>
</reference>
<dbReference type="STRING" id="1569628.A0A316UNL2"/>
<sequence length="323" mass="33947">MSAAVVAEQHPPPSSWTKARRFFSGGKRSSRAGSSVRGGEADGAAQPYHLEDDDAKDQGGRSSPAPATTAGGGKGKEPAAAAAVTDAATQPAEQDKQDAALASQPERGDATPAAEGSTAQKSRRNSQASAVSAPAGEGERDQPAIEQEEDDGTGDAPAVIEFLHKGAPYFWLSNHFLIPIYYDGIRYSSAEHLFQSLKFPHRPDLAKAVRRAETPSEAVRVARKHAPDVRKGWRAEGLNVIAMREVLLLKFTQHGALRSRLLQTGDADLINASPTDVFWGAGRGIGASKPGVGRNELGKALKATRNLLAESAGLGWGSGAKTV</sequence>
<feature type="compositionally biased region" description="Polar residues" evidence="1">
    <location>
        <begin position="117"/>
        <end position="130"/>
    </location>
</feature>
<name>A0A316UNL2_9BASI</name>
<evidence type="ECO:0000313" key="4">
    <source>
        <dbReference type="Proteomes" id="UP000245884"/>
    </source>
</evidence>
<keyword evidence="4" id="KW-1185">Reference proteome</keyword>
<dbReference type="Gene3D" id="1.10.357.40">
    <property type="entry name" value="YbiA-like"/>
    <property type="match status" value="1"/>
</dbReference>
<gene>
    <name evidence="3" type="ORF">BDZ90DRAFT_222413</name>
</gene>
<dbReference type="InterPro" id="IPR037238">
    <property type="entry name" value="YbiA-like_sf"/>
</dbReference>
<evidence type="ECO:0000259" key="2">
    <source>
        <dbReference type="Pfam" id="PF08719"/>
    </source>
</evidence>
<dbReference type="GeneID" id="37026350"/>